<dbReference type="InterPro" id="IPR001789">
    <property type="entry name" value="Sig_transdc_resp-reg_receiver"/>
</dbReference>
<dbReference type="EMBL" id="JBIASD010000002">
    <property type="protein sequence ID" value="MFF3664868.1"/>
    <property type="molecule type" value="Genomic_DNA"/>
</dbReference>
<dbReference type="PROSITE" id="PS50110">
    <property type="entry name" value="RESPONSE_REGULATORY"/>
    <property type="match status" value="1"/>
</dbReference>
<dbReference type="RefSeq" id="WP_387408905.1">
    <property type="nucleotide sequence ID" value="NZ_JBIASD010000002.1"/>
</dbReference>
<dbReference type="SUPFAM" id="SSF46894">
    <property type="entry name" value="C-terminal effector domain of the bipartite response regulators"/>
    <property type="match status" value="1"/>
</dbReference>
<dbReference type="SUPFAM" id="SSF52172">
    <property type="entry name" value="CheY-like"/>
    <property type="match status" value="1"/>
</dbReference>
<dbReference type="PROSITE" id="PS50043">
    <property type="entry name" value="HTH_LUXR_2"/>
    <property type="match status" value="1"/>
</dbReference>
<dbReference type="PRINTS" id="PR00038">
    <property type="entry name" value="HTHLUXR"/>
</dbReference>
<gene>
    <name evidence="5" type="ORF">ACFYXI_04670</name>
</gene>
<dbReference type="Gene3D" id="3.40.50.2300">
    <property type="match status" value="1"/>
</dbReference>
<dbReference type="SMART" id="SM00421">
    <property type="entry name" value="HTH_LUXR"/>
    <property type="match status" value="1"/>
</dbReference>
<dbReference type="CDD" id="cd06170">
    <property type="entry name" value="LuxR_C_like"/>
    <property type="match status" value="1"/>
</dbReference>
<comment type="caution">
    <text evidence="5">The sequence shown here is derived from an EMBL/GenBank/DDBJ whole genome shotgun (WGS) entry which is preliminary data.</text>
</comment>
<evidence type="ECO:0000256" key="1">
    <source>
        <dbReference type="ARBA" id="ARBA00023125"/>
    </source>
</evidence>
<protein>
    <submittedName>
        <fullName evidence="5">Response regulator</fullName>
    </submittedName>
</protein>
<dbReference type="Pfam" id="PF00196">
    <property type="entry name" value="GerE"/>
    <property type="match status" value="1"/>
</dbReference>
<keyword evidence="1" id="KW-0238">DNA-binding</keyword>
<sequence>MINVLIAEDHDLIRGALIALLSEERDIRVVKEVARGDDIVPAVIESSPDVAVLDIGLPGIDGLEAAGLIRALKEPPPVLILTGVGSQGNFQRAMAAEVRGFLVKDAPAHRLVDAIRAIARGERVIDVELADDLLEPEINTNPLTSREISVLSAMAAGESAGAVRRRLGLSAHTVRNYLAAAQMKTGARTGEEAVRIAADNGWLKDG</sequence>
<dbReference type="InterPro" id="IPR000792">
    <property type="entry name" value="Tscrpt_reg_LuxR_C"/>
</dbReference>
<evidence type="ECO:0000256" key="2">
    <source>
        <dbReference type="PROSITE-ProRule" id="PRU00169"/>
    </source>
</evidence>
<dbReference type="InterPro" id="IPR011006">
    <property type="entry name" value="CheY-like_superfamily"/>
</dbReference>
<dbReference type="InterPro" id="IPR016032">
    <property type="entry name" value="Sig_transdc_resp-reg_C-effctor"/>
</dbReference>
<dbReference type="SMART" id="SM00448">
    <property type="entry name" value="REC"/>
    <property type="match status" value="1"/>
</dbReference>
<dbReference type="PANTHER" id="PTHR43214">
    <property type="entry name" value="TWO-COMPONENT RESPONSE REGULATOR"/>
    <property type="match status" value="1"/>
</dbReference>
<reference evidence="5 6" key="1">
    <citation type="submission" date="2024-10" db="EMBL/GenBank/DDBJ databases">
        <title>The Natural Products Discovery Center: Release of the First 8490 Sequenced Strains for Exploring Actinobacteria Biosynthetic Diversity.</title>
        <authorList>
            <person name="Kalkreuter E."/>
            <person name="Kautsar S.A."/>
            <person name="Yang D."/>
            <person name="Bader C.D."/>
            <person name="Teijaro C.N."/>
            <person name="Fluegel L."/>
            <person name="Davis C.M."/>
            <person name="Simpson J.R."/>
            <person name="Lauterbach L."/>
            <person name="Steele A.D."/>
            <person name="Gui C."/>
            <person name="Meng S."/>
            <person name="Li G."/>
            <person name="Viehrig K."/>
            <person name="Ye F."/>
            <person name="Su P."/>
            <person name="Kiefer A.F."/>
            <person name="Nichols A."/>
            <person name="Cepeda A.J."/>
            <person name="Yan W."/>
            <person name="Fan B."/>
            <person name="Jiang Y."/>
            <person name="Adhikari A."/>
            <person name="Zheng C.-J."/>
            <person name="Schuster L."/>
            <person name="Cowan T.M."/>
            <person name="Smanski M.J."/>
            <person name="Chevrette M.G."/>
            <person name="De Carvalho L.P.S."/>
            <person name="Shen B."/>
        </authorList>
    </citation>
    <scope>NUCLEOTIDE SEQUENCE [LARGE SCALE GENOMIC DNA]</scope>
    <source>
        <strain evidence="5 6">NPDC002173</strain>
    </source>
</reference>
<dbReference type="Pfam" id="PF00072">
    <property type="entry name" value="Response_reg"/>
    <property type="match status" value="1"/>
</dbReference>
<keyword evidence="2" id="KW-0597">Phosphoprotein</keyword>
<feature type="domain" description="HTH luxR-type" evidence="3">
    <location>
        <begin position="136"/>
        <end position="201"/>
    </location>
</feature>
<evidence type="ECO:0000313" key="6">
    <source>
        <dbReference type="Proteomes" id="UP001602013"/>
    </source>
</evidence>
<evidence type="ECO:0000259" key="4">
    <source>
        <dbReference type="PROSITE" id="PS50110"/>
    </source>
</evidence>
<evidence type="ECO:0000313" key="5">
    <source>
        <dbReference type="EMBL" id="MFF3664868.1"/>
    </source>
</evidence>
<organism evidence="5 6">
    <name type="scientific">Microtetraspora malaysiensis</name>
    <dbReference type="NCBI Taxonomy" id="161358"/>
    <lineage>
        <taxon>Bacteria</taxon>
        <taxon>Bacillati</taxon>
        <taxon>Actinomycetota</taxon>
        <taxon>Actinomycetes</taxon>
        <taxon>Streptosporangiales</taxon>
        <taxon>Streptosporangiaceae</taxon>
        <taxon>Microtetraspora</taxon>
    </lineage>
</organism>
<name>A0ABW6SKS9_9ACTN</name>
<dbReference type="InterPro" id="IPR039420">
    <property type="entry name" value="WalR-like"/>
</dbReference>
<dbReference type="PANTHER" id="PTHR43214:SF42">
    <property type="entry name" value="TRANSCRIPTIONAL REGULATORY PROTEIN DESR"/>
    <property type="match status" value="1"/>
</dbReference>
<proteinExistence type="predicted"/>
<dbReference type="Proteomes" id="UP001602013">
    <property type="component" value="Unassembled WGS sequence"/>
</dbReference>
<feature type="modified residue" description="4-aspartylphosphate" evidence="2">
    <location>
        <position position="54"/>
    </location>
</feature>
<accession>A0ABW6SKS9</accession>
<keyword evidence="6" id="KW-1185">Reference proteome</keyword>
<evidence type="ECO:0000259" key="3">
    <source>
        <dbReference type="PROSITE" id="PS50043"/>
    </source>
</evidence>
<feature type="domain" description="Response regulatory" evidence="4">
    <location>
        <begin position="3"/>
        <end position="119"/>
    </location>
</feature>